<evidence type="ECO:0000313" key="2">
    <source>
        <dbReference type="Proteomes" id="UP000287857"/>
    </source>
</evidence>
<comment type="caution">
    <text evidence="1">The sequence shown here is derived from an EMBL/GenBank/DDBJ whole genome shotgun (WGS) entry which is preliminary data.</text>
</comment>
<dbReference type="InterPro" id="IPR046004">
    <property type="entry name" value="DUF5960"/>
</dbReference>
<dbReference type="AlphaFoldDB" id="A0A429ZR32"/>
<dbReference type="EMBL" id="NGJS01000028">
    <property type="protein sequence ID" value="RST96147.1"/>
    <property type="molecule type" value="Genomic_DNA"/>
</dbReference>
<dbReference type="Proteomes" id="UP000287857">
    <property type="component" value="Unassembled WGS sequence"/>
</dbReference>
<proteinExistence type="predicted"/>
<organism evidence="1 2">
    <name type="scientific">Vagococcus vulneris</name>
    <dbReference type="NCBI Taxonomy" id="1977869"/>
    <lineage>
        <taxon>Bacteria</taxon>
        <taxon>Bacillati</taxon>
        <taxon>Bacillota</taxon>
        <taxon>Bacilli</taxon>
        <taxon>Lactobacillales</taxon>
        <taxon>Enterococcaceae</taxon>
        <taxon>Vagococcus</taxon>
    </lineage>
</organism>
<name>A0A429ZR32_9ENTE</name>
<dbReference type="OrthoDB" id="1698005at2"/>
<protein>
    <submittedName>
        <fullName evidence="1">Uncharacterized protein</fullName>
    </submittedName>
</protein>
<dbReference type="RefSeq" id="WP_125984823.1">
    <property type="nucleotide sequence ID" value="NZ_NGJS01000028.1"/>
</dbReference>
<dbReference type="Pfam" id="PF19385">
    <property type="entry name" value="DUF5960"/>
    <property type="match status" value="1"/>
</dbReference>
<gene>
    <name evidence="1" type="ORF">CBF37_11205</name>
</gene>
<sequence length="88" mass="10811">MIAQFKHQDPSMEQWWKDYNAYINTSVPLFVVVNEIVELMDKNNTDYYKVPKRHTRNGKDVYFKFNSKVYDQDNIPYKLFTYERVYLK</sequence>
<evidence type="ECO:0000313" key="1">
    <source>
        <dbReference type="EMBL" id="RST96147.1"/>
    </source>
</evidence>
<keyword evidence="2" id="KW-1185">Reference proteome</keyword>
<reference evidence="1 2" key="1">
    <citation type="submission" date="2017-05" db="EMBL/GenBank/DDBJ databases">
        <title>Vagococcus spp. assemblies.</title>
        <authorList>
            <person name="Gulvik C.A."/>
        </authorList>
    </citation>
    <scope>NUCLEOTIDE SEQUENCE [LARGE SCALE GENOMIC DNA]</scope>
    <source>
        <strain evidence="1 2">SS1995</strain>
    </source>
</reference>
<accession>A0A429ZR32</accession>